<protein>
    <submittedName>
        <fullName evidence="7">Colicin V production membrane protein, CvpA</fullName>
    </submittedName>
    <submittedName>
        <fullName evidence="6">Colicin V synthesis protein</fullName>
    </submittedName>
</protein>
<dbReference type="EMBL" id="CP023483">
    <property type="protein sequence ID" value="ATF25410.1"/>
    <property type="molecule type" value="Genomic_DNA"/>
</dbReference>
<feature type="transmembrane region" description="Helical" evidence="5">
    <location>
        <begin position="23"/>
        <end position="44"/>
    </location>
</feature>
<organism evidence="6 8">
    <name type="scientific">Brochothrix thermosphacta</name>
    <name type="common">Microbacterium thermosphactum</name>
    <dbReference type="NCBI Taxonomy" id="2756"/>
    <lineage>
        <taxon>Bacteria</taxon>
        <taxon>Bacillati</taxon>
        <taxon>Bacillota</taxon>
        <taxon>Bacilli</taxon>
        <taxon>Bacillales</taxon>
        <taxon>Listeriaceae</taxon>
        <taxon>Brochothrix</taxon>
    </lineage>
</organism>
<dbReference type="PANTHER" id="PTHR37306">
    <property type="entry name" value="COLICIN V PRODUCTION PROTEIN"/>
    <property type="match status" value="1"/>
</dbReference>
<evidence type="ECO:0000313" key="9">
    <source>
        <dbReference type="Proteomes" id="UP000270190"/>
    </source>
</evidence>
<evidence type="ECO:0000313" key="6">
    <source>
        <dbReference type="EMBL" id="ATF25410.1"/>
    </source>
</evidence>
<evidence type="ECO:0000313" key="8">
    <source>
        <dbReference type="Proteomes" id="UP000243591"/>
    </source>
</evidence>
<dbReference type="Proteomes" id="UP000270190">
    <property type="component" value="Unassembled WGS sequence"/>
</dbReference>
<comment type="subcellular location">
    <subcellularLocation>
        <location evidence="1">Membrane</location>
        <topology evidence="1">Multi-pass membrane protein</topology>
    </subcellularLocation>
</comment>
<evidence type="ECO:0000256" key="5">
    <source>
        <dbReference type="SAM" id="Phobius"/>
    </source>
</evidence>
<dbReference type="AlphaFoldDB" id="A0A1D2L3R9"/>
<evidence type="ECO:0000256" key="2">
    <source>
        <dbReference type="ARBA" id="ARBA00022692"/>
    </source>
</evidence>
<feature type="transmembrane region" description="Helical" evidence="5">
    <location>
        <begin position="71"/>
        <end position="90"/>
    </location>
</feature>
<keyword evidence="4 5" id="KW-0472">Membrane</keyword>
<evidence type="ECO:0000313" key="7">
    <source>
        <dbReference type="EMBL" id="SPP28713.1"/>
    </source>
</evidence>
<dbReference type="GO" id="GO:0016020">
    <property type="term" value="C:membrane"/>
    <property type="evidence" value="ECO:0007669"/>
    <property type="project" value="UniProtKB-SubCell"/>
</dbReference>
<dbReference type="InterPro" id="IPR003825">
    <property type="entry name" value="Colicin-V_CvpA"/>
</dbReference>
<accession>A0A1D2L3R9</accession>
<dbReference type="STRING" id="2756.BFR44_01070"/>
<reference evidence="9" key="3">
    <citation type="submission" date="2018-04" db="EMBL/GenBank/DDBJ databases">
        <authorList>
            <person name="Illikoud N."/>
        </authorList>
    </citation>
    <scope>NUCLEOTIDE SEQUENCE [LARGE SCALE GENOMIC DNA]</scope>
</reference>
<proteinExistence type="predicted"/>
<dbReference type="PANTHER" id="PTHR37306:SF1">
    <property type="entry name" value="COLICIN V PRODUCTION PROTEIN"/>
    <property type="match status" value="1"/>
</dbReference>
<gene>
    <name evidence="7" type="ORF">BTBSAS_30031</name>
    <name evidence="6" type="ORF">CNY62_02815</name>
</gene>
<dbReference type="Proteomes" id="UP000243591">
    <property type="component" value="Chromosome"/>
</dbReference>
<sequence>MVLNIIIALLLFSGVVVGMKRGAVLYILNFIGLIVVLIISYMYYRPFARHLDFIKFNVDKESALSFLNSELVFYNVIAFLILFIISSIVVKTIIRMINSIANLPVLKQLNGLIGGVLGFVIHYAVIFMGLYLILLFPNEMIQNAYNKSDVAQWVIMKTPILSDYFYHWMIQSKII</sequence>
<dbReference type="KEGG" id="bths:CNY62_02815"/>
<dbReference type="OrthoDB" id="1809613at2"/>
<evidence type="ECO:0000256" key="1">
    <source>
        <dbReference type="ARBA" id="ARBA00004141"/>
    </source>
</evidence>
<name>A0A1D2L3R9_BROTH</name>
<evidence type="ECO:0000256" key="3">
    <source>
        <dbReference type="ARBA" id="ARBA00022989"/>
    </source>
</evidence>
<keyword evidence="8" id="KW-1185">Reference proteome</keyword>
<dbReference type="RefSeq" id="WP_029092401.1">
    <property type="nucleotide sequence ID" value="NZ_CBCPHX010000003.1"/>
</dbReference>
<reference evidence="7" key="2">
    <citation type="submission" date="2018-04" db="EMBL/GenBank/DDBJ databases">
        <authorList>
            <person name="Go L.Y."/>
            <person name="Mitchell J.A."/>
        </authorList>
    </citation>
    <scope>NUCLEOTIDE SEQUENCE</scope>
    <source>
        <strain evidence="7">BSAS1 3</strain>
    </source>
</reference>
<dbReference type="GO" id="GO:0009403">
    <property type="term" value="P:toxin biosynthetic process"/>
    <property type="evidence" value="ECO:0007669"/>
    <property type="project" value="InterPro"/>
</dbReference>
<reference evidence="6 8" key="1">
    <citation type="submission" date="2017-09" db="EMBL/GenBank/DDBJ databases">
        <title>Complete Genome Sequences of Two Strains of the Meat Spoilage Bacterium Brochothrix thermosphacta Isolated from Ground Chicken.</title>
        <authorList>
            <person name="Paoli G.C."/>
            <person name="Wijey C."/>
            <person name="Chen C.-Y."/>
            <person name="Nguyen L."/>
            <person name="Yan X."/>
            <person name="Irwin P.L."/>
        </authorList>
    </citation>
    <scope>NUCLEOTIDE SEQUENCE [LARGE SCALE GENOMIC DNA]</scope>
    <source>
        <strain evidence="6 8">BI</strain>
    </source>
</reference>
<keyword evidence="3 5" id="KW-1133">Transmembrane helix</keyword>
<feature type="transmembrane region" description="Helical" evidence="5">
    <location>
        <begin position="111"/>
        <end position="136"/>
    </location>
</feature>
<dbReference type="Pfam" id="PF02674">
    <property type="entry name" value="Colicin_V"/>
    <property type="match status" value="1"/>
</dbReference>
<keyword evidence="2 5" id="KW-0812">Transmembrane</keyword>
<evidence type="ECO:0000256" key="4">
    <source>
        <dbReference type="ARBA" id="ARBA00023136"/>
    </source>
</evidence>
<dbReference type="EMBL" id="OUNC01000023">
    <property type="protein sequence ID" value="SPP28713.1"/>
    <property type="molecule type" value="Genomic_DNA"/>
</dbReference>